<evidence type="ECO:0000256" key="2">
    <source>
        <dbReference type="ARBA" id="ARBA00004196"/>
    </source>
</evidence>
<name>A0ABT4ADR2_9BACT</name>
<evidence type="ECO:0000256" key="9">
    <source>
        <dbReference type="SAM" id="MobiDB-lite"/>
    </source>
</evidence>
<dbReference type="EMBL" id="JAPNKA010000001">
    <property type="protein sequence ID" value="MCY1079808.1"/>
    <property type="molecule type" value="Genomic_DNA"/>
</dbReference>
<feature type="chain" id="PRO_5045213725" evidence="10">
    <location>
        <begin position="25"/>
        <end position="874"/>
    </location>
</feature>
<feature type="signal peptide" evidence="10">
    <location>
        <begin position="1"/>
        <end position="24"/>
    </location>
</feature>
<dbReference type="Gene3D" id="1.50.10.100">
    <property type="entry name" value="Chondroitin AC/alginate lyase"/>
    <property type="match status" value="1"/>
</dbReference>
<accession>A0ABT4ADR2</accession>
<keyword evidence="3" id="KW-0812">Transmembrane</keyword>
<keyword evidence="7" id="KW-0325">Glycoprotein</keyword>
<keyword evidence="4 10" id="KW-0732">Signal</keyword>
<comment type="subcellular location">
    <subcellularLocation>
        <location evidence="2">Cell envelope</location>
    </subcellularLocation>
    <subcellularLocation>
        <location evidence="1">Membrane</location>
        <topology evidence="1">Multi-pass membrane protein</topology>
    </subcellularLocation>
</comment>
<dbReference type="InterPro" id="IPR012480">
    <property type="entry name" value="Hepar_II_III_C"/>
</dbReference>
<dbReference type="Gene3D" id="2.70.98.70">
    <property type="match status" value="1"/>
</dbReference>
<feature type="domain" description="Heparinase II/III-like C-terminal" evidence="11">
    <location>
        <begin position="420"/>
        <end position="561"/>
    </location>
</feature>
<evidence type="ECO:0000256" key="3">
    <source>
        <dbReference type="ARBA" id="ARBA00022692"/>
    </source>
</evidence>
<protein>
    <submittedName>
        <fullName evidence="13">DUF4962 domain-containing protein</fullName>
    </submittedName>
</protein>
<keyword evidence="8" id="KW-0413">Isomerase</keyword>
<evidence type="ECO:0000256" key="10">
    <source>
        <dbReference type="SAM" id="SignalP"/>
    </source>
</evidence>
<evidence type="ECO:0000256" key="8">
    <source>
        <dbReference type="ARBA" id="ARBA00023235"/>
    </source>
</evidence>
<feature type="domain" description="Heparinase II N-terminal" evidence="12">
    <location>
        <begin position="93"/>
        <end position="289"/>
    </location>
</feature>
<keyword evidence="6" id="KW-0472">Membrane</keyword>
<dbReference type="RefSeq" id="WP_267538502.1">
    <property type="nucleotide sequence ID" value="NZ_JAPNKA010000001.1"/>
</dbReference>
<dbReference type="SUPFAM" id="SSF48230">
    <property type="entry name" value="Chondroitin AC/alginate lyase"/>
    <property type="match status" value="1"/>
</dbReference>
<evidence type="ECO:0000259" key="12">
    <source>
        <dbReference type="Pfam" id="PF16332"/>
    </source>
</evidence>
<gene>
    <name evidence="13" type="ORF">OV287_35670</name>
</gene>
<evidence type="ECO:0000256" key="1">
    <source>
        <dbReference type="ARBA" id="ARBA00004141"/>
    </source>
</evidence>
<dbReference type="InterPro" id="IPR008929">
    <property type="entry name" value="Chondroitin_lyas"/>
</dbReference>
<evidence type="ECO:0000256" key="5">
    <source>
        <dbReference type="ARBA" id="ARBA00022989"/>
    </source>
</evidence>
<feature type="region of interest" description="Disordered" evidence="9">
    <location>
        <begin position="779"/>
        <end position="840"/>
    </location>
</feature>
<evidence type="ECO:0000259" key="11">
    <source>
        <dbReference type="Pfam" id="PF07940"/>
    </source>
</evidence>
<evidence type="ECO:0000313" key="13">
    <source>
        <dbReference type="EMBL" id="MCY1079808.1"/>
    </source>
</evidence>
<reference evidence="13 14" key="1">
    <citation type="submission" date="2022-11" db="EMBL/GenBank/DDBJ databases">
        <title>Minimal conservation of predation-associated metabolite biosynthetic gene clusters underscores biosynthetic potential of Myxococcota including descriptions for ten novel species: Archangium lansinium sp. nov., Myxococcus landrumus sp. nov., Nannocystis bai.</title>
        <authorList>
            <person name="Ahearne A."/>
            <person name="Stevens C."/>
            <person name="Phillips K."/>
        </authorList>
    </citation>
    <scope>NUCLEOTIDE SEQUENCE [LARGE SCALE GENOMIC DNA]</scope>
    <source>
        <strain evidence="13 14">MIWBW</strain>
    </source>
</reference>
<evidence type="ECO:0000256" key="4">
    <source>
        <dbReference type="ARBA" id="ARBA00022729"/>
    </source>
</evidence>
<dbReference type="Pfam" id="PF16332">
    <property type="entry name" value="DUF4962"/>
    <property type="match status" value="1"/>
</dbReference>
<dbReference type="Pfam" id="PF07940">
    <property type="entry name" value="Hepar_II_III_C"/>
    <property type="match status" value="1"/>
</dbReference>
<comment type="caution">
    <text evidence="13">The sequence shown here is derived from an EMBL/GenBank/DDBJ whole genome shotgun (WGS) entry which is preliminary data.</text>
</comment>
<evidence type="ECO:0000313" key="14">
    <source>
        <dbReference type="Proteomes" id="UP001207654"/>
    </source>
</evidence>
<evidence type="ECO:0000256" key="6">
    <source>
        <dbReference type="ARBA" id="ARBA00023136"/>
    </source>
</evidence>
<dbReference type="PANTHER" id="PTHR15532">
    <property type="match status" value="1"/>
</dbReference>
<keyword evidence="5" id="KW-1133">Transmembrane helix</keyword>
<dbReference type="PANTHER" id="PTHR15532:SF5">
    <property type="entry name" value="SULFOTRANSFERASE DOMAIN-CONTAINING PROTEIN"/>
    <property type="match status" value="1"/>
</dbReference>
<sequence>MRHFITRGRAFLWLVLLVSLPALAGTHPSLFFEASQLESLRQKAQTTHQAIYQPLFKGATSYLGSTVSPSGLVTWKATGKTLQLDRREVGNLLVVLAFVGQLSTDSRYLELARSWLLIVSSWGNLDLDGTHDLIQAHLLGGVAVAYDLVAPKLTATEASRVRTTLQQNANALMQASKGGEWWADEYLQNHNWVNHAAIGLAALATRGDLPDATTGPWMELATGNARKVKRVLDLVTDGLWHEGFGYVTYGLSWYLPFVHALQRVTGVDVGDLVLVKAMPRALAATQLPERPHHSLLLHGNFYAISRDMGLMPLRYAATRYRDSVAQATADTWMRGTTFSSYAPELNQRVFEFLFYDASLRATDLRALPLDWYGDNQQAAVFRGGWDKGSILFALKNGPYGGMAGWQWLKSGMEPRGTLNISHDHADDNGFYLYGQGSWLAPEAPGYYIGHSGSPGPAANQTVFHNSLTIDGLGQLGEGVRDKSDSAASYSWYLDRKGGIPFFGSSEHFGYAIGDGASLYASALGLRRWDRHALFLDRRWVVLRDVVQASKSHVYRWSCHFMNGATREGGWLHGRGENGQALGVAVVAPESFDVSFTEQRPVHIQKFNPTGFVVNAEVKPSTASANVTFLTALVPTTESTWASRPAVKALDARTPEVGLKVTEGTSTVYALFNDLPGQSREAGGLLLAGLAGVVRYEGTTPTRVLLVQGTSLSEASRTLISQPEATQVLEADGLASDTLRLSGNGQGSPRIHAPQATRVLWNGVEVPFHREGDTVVVGMVDAPLPTSPSSPDGTETPPPAGIESPTSDGIENEPLEGSGSAMPPLEDPESETSRFRPAGLSCATSGEPLAFTWGLLALSGVLARWRRRPSRSHVR</sequence>
<dbReference type="Proteomes" id="UP001207654">
    <property type="component" value="Unassembled WGS sequence"/>
</dbReference>
<organism evidence="13 14">
    <name type="scientific">Archangium lansingense</name>
    <dbReference type="NCBI Taxonomy" id="2995310"/>
    <lineage>
        <taxon>Bacteria</taxon>
        <taxon>Pseudomonadati</taxon>
        <taxon>Myxococcota</taxon>
        <taxon>Myxococcia</taxon>
        <taxon>Myxococcales</taxon>
        <taxon>Cystobacterineae</taxon>
        <taxon>Archangiaceae</taxon>
        <taxon>Archangium</taxon>
    </lineage>
</organism>
<evidence type="ECO:0000256" key="7">
    <source>
        <dbReference type="ARBA" id="ARBA00023180"/>
    </source>
</evidence>
<dbReference type="InterPro" id="IPR052447">
    <property type="entry name" value="Dermatan-Sulfate_Isomerase"/>
</dbReference>
<keyword evidence="14" id="KW-1185">Reference proteome</keyword>
<proteinExistence type="predicted"/>
<dbReference type="InterPro" id="IPR032518">
    <property type="entry name" value="HepII_N"/>
</dbReference>